<dbReference type="EMBL" id="JALBUU010000004">
    <property type="protein sequence ID" value="MCI0752187.1"/>
    <property type="molecule type" value="Genomic_DNA"/>
</dbReference>
<protein>
    <submittedName>
        <fullName evidence="9">Cytochrome c family protein</fullName>
    </submittedName>
</protein>
<evidence type="ECO:0000256" key="1">
    <source>
        <dbReference type="ARBA" id="ARBA00022448"/>
    </source>
</evidence>
<feature type="domain" description="Cytochrome c" evidence="8">
    <location>
        <begin position="30"/>
        <end position="130"/>
    </location>
</feature>
<feature type="signal peptide" evidence="7">
    <location>
        <begin position="1"/>
        <end position="25"/>
    </location>
</feature>
<name>A0ABS9VYY6_9PROT</name>
<evidence type="ECO:0000313" key="10">
    <source>
        <dbReference type="Proteomes" id="UP001201985"/>
    </source>
</evidence>
<keyword evidence="5 6" id="KW-0408">Iron</keyword>
<comment type="caution">
    <text evidence="9">The sequence shown here is derived from an EMBL/GenBank/DDBJ whole genome shotgun (WGS) entry which is preliminary data.</text>
</comment>
<evidence type="ECO:0000313" key="9">
    <source>
        <dbReference type="EMBL" id="MCI0752187.1"/>
    </source>
</evidence>
<dbReference type="InterPro" id="IPR009056">
    <property type="entry name" value="Cyt_c-like_dom"/>
</dbReference>
<keyword evidence="1" id="KW-0813">Transport</keyword>
<keyword evidence="7" id="KW-0732">Signal</keyword>
<dbReference type="PROSITE" id="PS51007">
    <property type="entry name" value="CYTC"/>
    <property type="match status" value="1"/>
</dbReference>
<sequence length="130" mass="13959">MRKIPVLAAAAMVMGLLAPALPSHAQDAAGNAEDGRAIFNRQCMACHSVQQGQNKVGPSLAGVVGRKSAAVPKFNYSPAMKEANKTWDAETLDAYLLDPRGYVPGTRMIYAGLKNPKQRADMIAYLETLK</sequence>
<gene>
    <name evidence="9" type="ORF">MON41_00235</name>
</gene>
<proteinExistence type="predicted"/>
<evidence type="ECO:0000256" key="3">
    <source>
        <dbReference type="ARBA" id="ARBA00022723"/>
    </source>
</evidence>
<evidence type="ECO:0000259" key="8">
    <source>
        <dbReference type="PROSITE" id="PS51007"/>
    </source>
</evidence>
<organism evidence="9 10">
    <name type="scientific">Teichococcus vastitatis</name>
    <dbReference type="NCBI Taxonomy" id="2307076"/>
    <lineage>
        <taxon>Bacteria</taxon>
        <taxon>Pseudomonadati</taxon>
        <taxon>Pseudomonadota</taxon>
        <taxon>Alphaproteobacteria</taxon>
        <taxon>Acetobacterales</taxon>
        <taxon>Roseomonadaceae</taxon>
        <taxon>Roseomonas</taxon>
    </lineage>
</organism>
<keyword evidence="4" id="KW-0249">Electron transport</keyword>
<keyword evidence="10" id="KW-1185">Reference proteome</keyword>
<dbReference type="PANTHER" id="PTHR11961">
    <property type="entry name" value="CYTOCHROME C"/>
    <property type="match status" value="1"/>
</dbReference>
<evidence type="ECO:0000256" key="4">
    <source>
        <dbReference type="ARBA" id="ARBA00022982"/>
    </source>
</evidence>
<evidence type="ECO:0000256" key="5">
    <source>
        <dbReference type="ARBA" id="ARBA00023004"/>
    </source>
</evidence>
<reference evidence="9 10" key="1">
    <citation type="submission" date="2022-03" db="EMBL/GenBank/DDBJ databases">
        <title>Complete genome analysis of Roseomonas KG 17.1 : a prolific producer of plant growth promoters.</title>
        <authorList>
            <person name="Saadouli I."/>
            <person name="Najjari A."/>
            <person name="Mosbah A."/>
            <person name="Ouzari H.I."/>
        </authorList>
    </citation>
    <scope>NUCLEOTIDE SEQUENCE [LARGE SCALE GENOMIC DNA]</scope>
    <source>
        <strain evidence="9 10">KG17-1</strain>
    </source>
</reference>
<evidence type="ECO:0000256" key="7">
    <source>
        <dbReference type="SAM" id="SignalP"/>
    </source>
</evidence>
<evidence type="ECO:0000256" key="2">
    <source>
        <dbReference type="ARBA" id="ARBA00022617"/>
    </source>
</evidence>
<feature type="chain" id="PRO_5045445584" evidence="7">
    <location>
        <begin position="26"/>
        <end position="130"/>
    </location>
</feature>
<dbReference type="PRINTS" id="PR00604">
    <property type="entry name" value="CYTCHRMECIAB"/>
</dbReference>
<dbReference type="Proteomes" id="UP001201985">
    <property type="component" value="Unassembled WGS sequence"/>
</dbReference>
<dbReference type="Pfam" id="PF00034">
    <property type="entry name" value="Cytochrom_C"/>
    <property type="match status" value="1"/>
</dbReference>
<dbReference type="InterPro" id="IPR036909">
    <property type="entry name" value="Cyt_c-like_dom_sf"/>
</dbReference>
<keyword evidence="2 6" id="KW-0349">Heme</keyword>
<accession>A0ABS9VYY6</accession>
<keyword evidence="3 6" id="KW-0479">Metal-binding</keyword>
<dbReference type="Gene3D" id="1.10.760.10">
    <property type="entry name" value="Cytochrome c-like domain"/>
    <property type="match status" value="1"/>
</dbReference>
<dbReference type="RefSeq" id="WP_120008346.1">
    <property type="nucleotide sequence ID" value="NZ_JALBUU010000004.1"/>
</dbReference>
<dbReference type="InterPro" id="IPR002327">
    <property type="entry name" value="Cyt_c_1A/1B"/>
</dbReference>
<evidence type="ECO:0000256" key="6">
    <source>
        <dbReference type="PROSITE-ProRule" id="PRU00433"/>
    </source>
</evidence>
<dbReference type="SUPFAM" id="SSF46626">
    <property type="entry name" value="Cytochrome c"/>
    <property type="match status" value="1"/>
</dbReference>